<organism evidence="2 3">
    <name type="scientific">Stylosanthes scabra</name>
    <dbReference type="NCBI Taxonomy" id="79078"/>
    <lineage>
        <taxon>Eukaryota</taxon>
        <taxon>Viridiplantae</taxon>
        <taxon>Streptophyta</taxon>
        <taxon>Embryophyta</taxon>
        <taxon>Tracheophyta</taxon>
        <taxon>Spermatophyta</taxon>
        <taxon>Magnoliopsida</taxon>
        <taxon>eudicotyledons</taxon>
        <taxon>Gunneridae</taxon>
        <taxon>Pentapetalae</taxon>
        <taxon>rosids</taxon>
        <taxon>fabids</taxon>
        <taxon>Fabales</taxon>
        <taxon>Fabaceae</taxon>
        <taxon>Papilionoideae</taxon>
        <taxon>50 kb inversion clade</taxon>
        <taxon>dalbergioids sensu lato</taxon>
        <taxon>Dalbergieae</taxon>
        <taxon>Pterocarpus clade</taxon>
        <taxon>Stylosanthes</taxon>
    </lineage>
</organism>
<feature type="compositionally biased region" description="Low complexity" evidence="1">
    <location>
        <begin position="88"/>
        <end position="106"/>
    </location>
</feature>
<name>A0ABU6S889_9FABA</name>
<comment type="caution">
    <text evidence="2">The sequence shown here is derived from an EMBL/GenBank/DDBJ whole genome shotgun (WGS) entry which is preliminary data.</text>
</comment>
<proteinExistence type="predicted"/>
<evidence type="ECO:0000256" key="1">
    <source>
        <dbReference type="SAM" id="MobiDB-lite"/>
    </source>
</evidence>
<evidence type="ECO:0000313" key="3">
    <source>
        <dbReference type="Proteomes" id="UP001341840"/>
    </source>
</evidence>
<dbReference type="PANTHER" id="PTHR33670">
    <property type="entry name" value="SPLICING FACTOR, PROLINE- AND GLUTAMINE-RICH-LIKE"/>
    <property type="match status" value="1"/>
</dbReference>
<keyword evidence="3" id="KW-1185">Reference proteome</keyword>
<feature type="compositionally biased region" description="Low complexity" evidence="1">
    <location>
        <begin position="21"/>
        <end position="55"/>
    </location>
</feature>
<dbReference type="EMBL" id="JASCZI010060475">
    <property type="protein sequence ID" value="MED6132492.1"/>
    <property type="molecule type" value="Genomic_DNA"/>
</dbReference>
<evidence type="ECO:0000313" key="2">
    <source>
        <dbReference type="EMBL" id="MED6132492.1"/>
    </source>
</evidence>
<sequence>MGVAVLNPQDCLPTSRPPKPLLSSSSSSPSTSSSSSPKVPNSNPKSSRTSRSNPNRPKRSQIRPDTKQQTLPKQPIMGQVTILKRGDPLTPTAPLPKTEKTTTTATTTTAEAVAFRPTELIGGLYAGSCVASPPPSSVPVPIFVTKKIGAVTEATNELRKMLRLEFS</sequence>
<gene>
    <name evidence="2" type="ORF">PIB30_019466</name>
</gene>
<feature type="region of interest" description="Disordered" evidence="1">
    <location>
        <begin position="1"/>
        <end position="106"/>
    </location>
</feature>
<protein>
    <submittedName>
        <fullName evidence="2">Uncharacterized protein</fullName>
    </submittedName>
</protein>
<reference evidence="2 3" key="1">
    <citation type="journal article" date="2023" name="Plants (Basel)">
        <title>Bridging the Gap: Combining Genomics and Transcriptomics Approaches to Understand Stylosanthes scabra, an Orphan Legume from the Brazilian Caatinga.</title>
        <authorList>
            <person name="Ferreira-Neto J.R.C."/>
            <person name="da Silva M.D."/>
            <person name="Binneck E."/>
            <person name="de Melo N.F."/>
            <person name="da Silva R.H."/>
            <person name="de Melo A.L.T.M."/>
            <person name="Pandolfi V."/>
            <person name="Bustamante F.O."/>
            <person name="Brasileiro-Vidal A.C."/>
            <person name="Benko-Iseppon A.M."/>
        </authorList>
    </citation>
    <scope>NUCLEOTIDE SEQUENCE [LARGE SCALE GENOMIC DNA]</scope>
    <source>
        <tissue evidence="2">Leaves</tissue>
    </source>
</reference>
<dbReference type="PANTHER" id="PTHR33670:SF17">
    <property type="entry name" value="ANTHER-SPECIFIC PROLINE-RICH PROTEIN APG"/>
    <property type="match status" value="1"/>
</dbReference>
<dbReference type="Proteomes" id="UP001341840">
    <property type="component" value="Unassembled WGS sequence"/>
</dbReference>
<accession>A0ABU6S889</accession>